<accession>A0A4C2AI47</accession>
<dbReference type="Proteomes" id="UP000299102">
    <property type="component" value="Unassembled WGS sequence"/>
</dbReference>
<name>A0A4C2AI47_EUMVA</name>
<organism evidence="1 2">
    <name type="scientific">Eumeta variegata</name>
    <name type="common">Bagworm moth</name>
    <name type="synonym">Eumeta japonica</name>
    <dbReference type="NCBI Taxonomy" id="151549"/>
    <lineage>
        <taxon>Eukaryota</taxon>
        <taxon>Metazoa</taxon>
        <taxon>Ecdysozoa</taxon>
        <taxon>Arthropoda</taxon>
        <taxon>Hexapoda</taxon>
        <taxon>Insecta</taxon>
        <taxon>Pterygota</taxon>
        <taxon>Neoptera</taxon>
        <taxon>Endopterygota</taxon>
        <taxon>Lepidoptera</taxon>
        <taxon>Glossata</taxon>
        <taxon>Ditrysia</taxon>
        <taxon>Tineoidea</taxon>
        <taxon>Psychidae</taxon>
        <taxon>Oiketicinae</taxon>
        <taxon>Eumeta</taxon>
    </lineage>
</organism>
<dbReference type="AlphaFoldDB" id="A0A4C2AI47"/>
<reference evidence="1 2" key="1">
    <citation type="journal article" date="2019" name="Commun. Biol.">
        <title>The bagworm genome reveals a unique fibroin gene that provides high tensile strength.</title>
        <authorList>
            <person name="Kono N."/>
            <person name="Nakamura H."/>
            <person name="Ohtoshi R."/>
            <person name="Tomita M."/>
            <person name="Numata K."/>
            <person name="Arakawa K."/>
        </authorList>
    </citation>
    <scope>NUCLEOTIDE SEQUENCE [LARGE SCALE GENOMIC DNA]</scope>
</reference>
<keyword evidence="2" id="KW-1185">Reference proteome</keyword>
<gene>
    <name evidence="1" type="ORF">EVAR_69968_1</name>
</gene>
<proteinExistence type="predicted"/>
<evidence type="ECO:0000313" key="2">
    <source>
        <dbReference type="Proteomes" id="UP000299102"/>
    </source>
</evidence>
<evidence type="ECO:0000313" key="1">
    <source>
        <dbReference type="EMBL" id="GBP98297.1"/>
    </source>
</evidence>
<comment type="caution">
    <text evidence="1">The sequence shown here is derived from an EMBL/GenBank/DDBJ whole genome shotgun (WGS) entry which is preliminary data.</text>
</comment>
<protein>
    <submittedName>
        <fullName evidence="1">Uncharacterized protein</fullName>
    </submittedName>
</protein>
<sequence>MHTTGYSQVENINVLCAQQLQEEAYEEQKHRYTARSVTTSKLQHLSVLKSPSSGGRFGLGEVQHLDVLLWYRGLEHRSGNDVPNLLKRECLWPFLRMAIRALPEG</sequence>
<dbReference type="EMBL" id="BGZK01003111">
    <property type="protein sequence ID" value="GBP98297.1"/>
    <property type="molecule type" value="Genomic_DNA"/>
</dbReference>